<dbReference type="Proteomes" id="UP001596022">
    <property type="component" value="Unassembled WGS sequence"/>
</dbReference>
<sequence length="79" mass="9193">MYDFSYSWPYERVMGDYYFQTCPFCGADHVLIPLKKDGAARAREGVKTLVVMPCCHEKFIIVDMDDDYLWADRSIRGKG</sequence>
<dbReference type="RefSeq" id="WP_376845375.1">
    <property type="nucleotide sequence ID" value="NZ_JBHSFW010000001.1"/>
</dbReference>
<proteinExistence type="predicted"/>
<evidence type="ECO:0000313" key="1">
    <source>
        <dbReference type="EMBL" id="MFC4618383.1"/>
    </source>
</evidence>
<protein>
    <submittedName>
        <fullName evidence="1">Uncharacterized protein</fullName>
    </submittedName>
</protein>
<name>A0ABV9GJP7_9BACL</name>
<comment type="caution">
    <text evidence="1">The sequence shown here is derived from an EMBL/GenBank/DDBJ whole genome shotgun (WGS) entry which is preliminary data.</text>
</comment>
<gene>
    <name evidence="1" type="ORF">ACFO4N_06515</name>
</gene>
<organism evidence="1 2">
    <name type="scientific">Camelliibacillus cellulosilyticus</name>
    <dbReference type="NCBI Taxonomy" id="2174486"/>
    <lineage>
        <taxon>Bacteria</taxon>
        <taxon>Bacillati</taxon>
        <taxon>Bacillota</taxon>
        <taxon>Bacilli</taxon>
        <taxon>Bacillales</taxon>
        <taxon>Sporolactobacillaceae</taxon>
        <taxon>Camelliibacillus</taxon>
    </lineage>
</organism>
<reference evidence="2" key="1">
    <citation type="journal article" date="2019" name="Int. J. Syst. Evol. Microbiol.">
        <title>The Global Catalogue of Microorganisms (GCM) 10K type strain sequencing project: providing services to taxonomists for standard genome sequencing and annotation.</title>
        <authorList>
            <consortium name="The Broad Institute Genomics Platform"/>
            <consortium name="The Broad Institute Genome Sequencing Center for Infectious Disease"/>
            <person name="Wu L."/>
            <person name="Ma J."/>
        </authorList>
    </citation>
    <scope>NUCLEOTIDE SEQUENCE [LARGE SCALE GENOMIC DNA]</scope>
    <source>
        <strain evidence="2">CGMCC 1.16306</strain>
    </source>
</reference>
<accession>A0ABV9GJP7</accession>
<evidence type="ECO:0000313" key="2">
    <source>
        <dbReference type="Proteomes" id="UP001596022"/>
    </source>
</evidence>
<dbReference type="EMBL" id="JBHSFW010000001">
    <property type="protein sequence ID" value="MFC4618383.1"/>
    <property type="molecule type" value="Genomic_DNA"/>
</dbReference>
<keyword evidence="2" id="KW-1185">Reference proteome</keyword>